<evidence type="ECO:0000256" key="2">
    <source>
        <dbReference type="ARBA" id="ARBA00008072"/>
    </source>
</evidence>
<dbReference type="InterPro" id="IPR002328">
    <property type="entry name" value="ADH_Zn_CS"/>
</dbReference>
<keyword evidence="9" id="KW-1185">Reference proteome</keyword>
<dbReference type="InterPro" id="IPR013149">
    <property type="entry name" value="ADH-like_C"/>
</dbReference>
<name>A0A6A6UM19_9PEZI</name>
<dbReference type="CDD" id="cd08233">
    <property type="entry name" value="butanediol_DH_like"/>
    <property type="match status" value="1"/>
</dbReference>
<evidence type="ECO:0000313" key="8">
    <source>
        <dbReference type="EMBL" id="KAF2673289.1"/>
    </source>
</evidence>
<dbReference type="InterPro" id="IPR020843">
    <property type="entry name" value="ER"/>
</dbReference>
<dbReference type="GO" id="GO:0005737">
    <property type="term" value="C:cytoplasm"/>
    <property type="evidence" value="ECO:0007669"/>
    <property type="project" value="TreeGrafter"/>
</dbReference>
<dbReference type="AlphaFoldDB" id="A0A6A6UM19"/>
<dbReference type="GO" id="GO:0034079">
    <property type="term" value="P:butanediol biosynthetic process"/>
    <property type="evidence" value="ECO:0007669"/>
    <property type="project" value="TreeGrafter"/>
</dbReference>
<organism evidence="8 9">
    <name type="scientific">Microthyrium microscopicum</name>
    <dbReference type="NCBI Taxonomy" id="703497"/>
    <lineage>
        <taxon>Eukaryota</taxon>
        <taxon>Fungi</taxon>
        <taxon>Dikarya</taxon>
        <taxon>Ascomycota</taxon>
        <taxon>Pezizomycotina</taxon>
        <taxon>Dothideomycetes</taxon>
        <taxon>Dothideomycetes incertae sedis</taxon>
        <taxon>Microthyriales</taxon>
        <taxon>Microthyriaceae</taxon>
        <taxon>Microthyrium</taxon>
    </lineage>
</organism>
<dbReference type="SMART" id="SM00829">
    <property type="entry name" value="PKS_ER"/>
    <property type="match status" value="1"/>
</dbReference>
<dbReference type="OrthoDB" id="3941538at2759"/>
<evidence type="ECO:0000313" key="9">
    <source>
        <dbReference type="Proteomes" id="UP000799302"/>
    </source>
</evidence>
<dbReference type="PROSITE" id="PS00059">
    <property type="entry name" value="ADH_ZINC"/>
    <property type="match status" value="1"/>
</dbReference>
<accession>A0A6A6UM19</accession>
<comment type="cofactor">
    <cofactor evidence="1 6">
        <name>Zn(2+)</name>
        <dbReference type="ChEBI" id="CHEBI:29105"/>
    </cofactor>
</comment>
<dbReference type="Pfam" id="PF00107">
    <property type="entry name" value="ADH_zinc_N"/>
    <property type="match status" value="1"/>
</dbReference>
<dbReference type="InterPro" id="IPR011032">
    <property type="entry name" value="GroES-like_sf"/>
</dbReference>
<dbReference type="InterPro" id="IPR036291">
    <property type="entry name" value="NAD(P)-bd_dom_sf"/>
</dbReference>
<feature type="domain" description="Enoyl reductase (ER)" evidence="7">
    <location>
        <begin position="8"/>
        <end position="348"/>
    </location>
</feature>
<dbReference type="SUPFAM" id="SSF51735">
    <property type="entry name" value="NAD(P)-binding Rossmann-fold domains"/>
    <property type="match status" value="1"/>
</dbReference>
<comment type="similarity">
    <text evidence="2 6">Belongs to the zinc-containing alcohol dehydrogenase family.</text>
</comment>
<sequence>MKAIRFHGRKDLRLDEIPIPELKSDDIKIKPAYVGICGTDLHEYEDGPIVIPSTSHRVTGEQLPLTLGHEFSGVVYEVGSAVTSYKPGDRVVVQPVIYDGTCGACKQAQINCCYNMGFIGTSSAGGLAEFIVVKESFLFRLPDNVSLDVGAMVEPLAVAWHSTDVANVRPSDSVLILGGGPIGIAVLLCLKAKGISNIIVSEVAAGRKKLATQFGATHVLDPTEDDVAARCRQICDNEGVHVVIDAAGVQSGLDTAIEACRVRATIVNIALWGKSPTVAVNTMIYKEITYKGSAIYVQGDFQQVLDALGNGKIANAKDMITKKIEMSEVDEGFRLLVEDKANQVKILIRVAGGD</sequence>
<gene>
    <name evidence="8" type="ORF">BT63DRAFT_152585</name>
</gene>
<dbReference type="Pfam" id="PF08240">
    <property type="entry name" value="ADH_N"/>
    <property type="match status" value="1"/>
</dbReference>
<dbReference type="PANTHER" id="PTHR43161:SF23">
    <property type="entry name" value="(R,R)-BUTANEDIOL DEHYDROGENASE-RELATED"/>
    <property type="match status" value="1"/>
</dbReference>
<evidence type="ECO:0000256" key="4">
    <source>
        <dbReference type="ARBA" id="ARBA00022833"/>
    </source>
</evidence>
<reference evidence="8" key="1">
    <citation type="journal article" date="2020" name="Stud. Mycol.">
        <title>101 Dothideomycetes genomes: a test case for predicting lifestyles and emergence of pathogens.</title>
        <authorList>
            <person name="Haridas S."/>
            <person name="Albert R."/>
            <person name="Binder M."/>
            <person name="Bloem J."/>
            <person name="Labutti K."/>
            <person name="Salamov A."/>
            <person name="Andreopoulos B."/>
            <person name="Baker S."/>
            <person name="Barry K."/>
            <person name="Bills G."/>
            <person name="Bluhm B."/>
            <person name="Cannon C."/>
            <person name="Castanera R."/>
            <person name="Culley D."/>
            <person name="Daum C."/>
            <person name="Ezra D."/>
            <person name="Gonzalez J."/>
            <person name="Henrissat B."/>
            <person name="Kuo A."/>
            <person name="Liang C."/>
            <person name="Lipzen A."/>
            <person name="Lutzoni F."/>
            <person name="Magnuson J."/>
            <person name="Mondo S."/>
            <person name="Nolan M."/>
            <person name="Ohm R."/>
            <person name="Pangilinan J."/>
            <person name="Park H.-J."/>
            <person name="Ramirez L."/>
            <person name="Alfaro M."/>
            <person name="Sun H."/>
            <person name="Tritt A."/>
            <person name="Yoshinaga Y."/>
            <person name="Zwiers L.-H."/>
            <person name="Turgeon B."/>
            <person name="Goodwin S."/>
            <person name="Spatafora J."/>
            <person name="Crous P."/>
            <person name="Grigoriev I."/>
        </authorList>
    </citation>
    <scope>NUCLEOTIDE SEQUENCE</scope>
    <source>
        <strain evidence="8">CBS 115976</strain>
    </source>
</reference>
<evidence type="ECO:0000256" key="1">
    <source>
        <dbReference type="ARBA" id="ARBA00001947"/>
    </source>
</evidence>
<dbReference type="SUPFAM" id="SSF50129">
    <property type="entry name" value="GroES-like"/>
    <property type="match status" value="1"/>
</dbReference>
<dbReference type="InterPro" id="IPR013154">
    <property type="entry name" value="ADH-like_N"/>
</dbReference>
<dbReference type="Proteomes" id="UP000799302">
    <property type="component" value="Unassembled WGS sequence"/>
</dbReference>
<evidence type="ECO:0000256" key="5">
    <source>
        <dbReference type="ARBA" id="ARBA00023002"/>
    </source>
</evidence>
<dbReference type="Gene3D" id="3.90.180.10">
    <property type="entry name" value="Medium-chain alcohol dehydrogenases, catalytic domain"/>
    <property type="match status" value="1"/>
</dbReference>
<keyword evidence="4 6" id="KW-0862">Zinc</keyword>
<keyword evidence="5" id="KW-0560">Oxidoreductase</keyword>
<dbReference type="EMBL" id="MU004231">
    <property type="protein sequence ID" value="KAF2673289.1"/>
    <property type="molecule type" value="Genomic_DNA"/>
</dbReference>
<dbReference type="PANTHER" id="PTHR43161">
    <property type="entry name" value="SORBITOL DEHYDROGENASE"/>
    <property type="match status" value="1"/>
</dbReference>
<evidence type="ECO:0000256" key="6">
    <source>
        <dbReference type="RuleBase" id="RU361277"/>
    </source>
</evidence>
<dbReference type="GO" id="GO:0000721">
    <property type="term" value="F:(R,R)-butanediol dehydrogenase activity"/>
    <property type="evidence" value="ECO:0007669"/>
    <property type="project" value="TreeGrafter"/>
</dbReference>
<dbReference type="Gene3D" id="3.40.50.720">
    <property type="entry name" value="NAD(P)-binding Rossmann-like Domain"/>
    <property type="match status" value="1"/>
</dbReference>
<proteinExistence type="inferred from homology"/>
<keyword evidence="3 6" id="KW-0479">Metal-binding</keyword>
<dbReference type="GO" id="GO:0008270">
    <property type="term" value="F:zinc ion binding"/>
    <property type="evidence" value="ECO:0007669"/>
    <property type="project" value="InterPro"/>
</dbReference>
<evidence type="ECO:0000256" key="3">
    <source>
        <dbReference type="ARBA" id="ARBA00022723"/>
    </source>
</evidence>
<evidence type="ECO:0000259" key="7">
    <source>
        <dbReference type="SMART" id="SM00829"/>
    </source>
</evidence>
<protein>
    <submittedName>
        <fullName evidence="8">GroES-like protein</fullName>
    </submittedName>
</protein>